<comment type="subcellular location">
    <subcellularLocation>
        <location evidence="1 8">Nucleus</location>
    </subcellularLocation>
</comment>
<keyword evidence="3 8" id="KW-0805">Transcription regulation</keyword>
<dbReference type="EnsemblMetazoa" id="SMAR014712-RA">
    <property type="protein sequence ID" value="SMAR014712-PA"/>
    <property type="gene ID" value="SMAR014712"/>
</dbReference>
<dbReference type="SUPFAM" id="SSF46785">
    <property type="entry name" value="Winged helix' DNA-binding domain"/>
    <property type="match status" value="1"/>
</dbReference>
<dbReference type="eggNOG" id="KOG2393">
    <property type="taxonomic scope" value="Eukaryota"/>
</dbReference>
<dbReference type="GO" id="GO:0016251">
    <property type="term" value="F:RNA polymerase II general transcription initiation factor activity"/>
    <property type="evidence" value="ECO:0007669"/>
    <property type="project" value="TreeGrafter"/>
</dbReference>
<feature type="compositionally biased region" description="Basic and acidic residues" evidence="9">
    <location>
        <begin position="353"/>
        <end position="378"/>
    </location>
</feature>
<evidence type="ECO:0000256" key="5">
    <source>
        <dbReference type="ARBA" id="ARBA00023163"/>
    </source>
</evidence>
<dbReference type="GO" id="GO:0006367">
    <property type="term" value="P:transcription initiation at RNA polymerase II promoter"/>
    <property type="evidence" value="ECO:0007669"/>
    <property type="project" value="InterPro"/>
</dbReference>
<comment type="function">
    <text evidence="7 8">TFIIF is a general transcription initiation factor that binds to RNA polymerase II and helps to recruit it to the initiation complex in collaboration with TFIIB. It promotes transcription elongation.</text>
</comment>
<feature type="compositionally biased region" description="Acidic residues" evidence="9">
    <location>
        <begin position="292"/>
        <end position="324"/>
    </location>
</feature>
<dbReference type="GO" id="GO:0003677">
    <property type="term" value="F:DNA binding"/>
    <property type="evidence" value="ECO:0007669"/>
    <property type="project" value="UniProtKB-KW"/>
</dbReference>
<name>T1JLI2_STRMM</name>
<dbReference type="AlphaFoldDB" id="T1JLI2"/>
<evidence type="ECO:0000256" key="6">
    <source>
        <dbReference type="ARBA" id="ARBA00023242"/>
    </source>
</evidence>
<keyword evidence="4 8" id="KW-0238">DNA-binding</keyword>
<keyword evidence="11" id="KW-1185">Reference proteome</keyword>
<evidence type="ECO:0000256" key="7">
    <source>
        <dbReference type="ARBA" id="ARBA00025232"/>
    </source>
</evidence>
<dbReference type="InterPro" id="IPR036388">
    <property type="entry name" value="WH-like_DNA-bd_sf"/>
</dbReference>
<dbReference type="Gene3D" id="1.10.10.10">
    <property type="entry name" value="Winged helix-like DNA-binding domain superfamily/Winged helix DNA-binding domain"/>
    <property type="match status" value="1"/>
</dbReference>
<evidence type="ECO:0000256" key="2">
    <source>
        <dbReference type="ARBA" id="ARBA00005249"/>
    </source>
</evidence>
<dbReference type="EMBL" id="JH431789">
    <property type="status" value="NOT_ANNOTATED_CDS"/>
    <property type="molecule type" value="Genomic_DNA"/>
</dbReference>
<dbReference type="InterPro" id="IPR011039">
    <property type="entry name" value="TFIIF_interaction"/>
</dbReference>
<dbReference type="PhylomeDB" id="T1JLI2"/>
<evidence type="ECO:0000313" key="10">
    <source>
        <dbReference type="EnsemblMetazoa" id="SMAR014712-PA"/>
    </source>
</evidence>
<evidence type="ECO:0000256" key="1">
    <source>
        <dbReference type="ARBA" id="ARBA00004123"/>
    </source>
</evidence>
<dbReference type="GO" id="GO:0005674">
    <property type="term" value="C:transcription factor TFIIF complex"/>
    <property type="evidence" value="ECO:0007669"/>
    <property type="project" value="TreeGrafter"/>
</dbReference>
<reference evidence="11" key="1">
    <citation type="submission" date="2011-05" db="EMBL/GenBank/DDBJ databases">
        <authorList>
            <person name="Richards S.R."/>
            <person name="Qu J."/>
            <person name="Jiang H."/>
            <person name="Jhangiani S.N."/>
            <person name="Agravi P."/>
            <person name="Goodspeed R."/>
            <person name="Gross S."/>
            <person name="Mandapat C."/>
            <person name="Jackson L."/>
            <person name="Mathew T."/>
            <person name="Pu L."/>
            <person name="Thornton R."/>
            <person name="Saada N."/>
            <person name="Wilczek-Boney K.B."/>
            <person name="Lee S."/>
            <person name="Kovar C."/>
            <person name="Wu Y."/>
            <person name="Scherer S.E."/>
            <person name="Worley K.C."/>
            <person name="Muzny D.M."/>
            <person name="Gibbs R."/>
        </authorList>
    </citation>
    <scope>NUCLEOTIDE SEQUENCE</scope>
    <source>
        <strain evidence="11">Brora</strain>
    </source>
</reference>
<evidence type="ECO:0000256" key="3">
    <source>
        <dbReference type="ARBA" id="ARBA00023015"/>
    </source>
</evidence>
<dbReference type="OMA" id="MERENNQ"/>
<keyword evidence="6 8" id="KW-0539">Nucleus</keyword>
<feature type="compositionally biased region" description="Low complexity" evidence="9">
    <location>
        <begin position="473"/>
        <end position="486"/>
    </location>
</feature>
<feature type="compositionally biased region" description="Acidic residues" evidence="9">
    <location>
        <begin position="256"/>
        <end position="265"/>
    </location>
</feature>
<evidence type="ECO:0000256" key="9">
    <source>
        <dbReference type="SAM" id="MobiDB-lite"/>
    </source>
</evidence>
<dbReference type="SUPFAM" id="SSF50916">
    <property type="entry name" value="Rap30/74 interaction domains"/>
    <property type="match status" value="1"/>
</dbReference>
<accession>T1JLI2</accession>
<organism evidence="10 11">
    <name type="scientific">Strigamia maritima</name>
    <name type="common">European centipede</name>
    <name type="synonym">Geophilus maritimus</name>
    <dbReference type="NCBI Taxonomy" id="126957"/>
    <lineage>
        <taxon>Eukaryota</taxon>
        <taxon>Metazoa</taxon>
        <taxon>Ecdysozoa</taxon>
        <taxon>Arthropoda</taxon>
        <taxon>Myriapoda</taxon>
        <taxon>Chilopoda</taxon>
        <taxon>Pleurostigmophora</taxon>
        <taxon>Geophilomorpha</taxon>
        <taxon>Linotaeniidae</taxon>
        <taxon>Strigamia</taxon>
    </lineage>
</organism>
<dbReference type="PANTHER" id="PTHR13011">
    <property type="entry name" value="TFIIF-ALPHA"/>
    <property type="match status" value="1"/>
</dbReference>
<dbReference type="HOGENOM" id="CLU_027572_2_0_1"/>
<dbReference type="STRING" id="126957.T1JLI2"/>
<feature type="compositionally biased region" description="Basic residues" evidence="9">
    <location>
        <begin position="275"/>
        <end position="289"/>
    </location>
</feature>
<dbReference type="GO" id="GO:0032968">
    <property type="term" value="P:positive regulation of transcription elongation by RNA polymerase II"/>
    <property type="evidence" value="ECO:0007669"/>
    <property type="project" value="InterPro"/>
</dbReference>
<evidence type="ECO:0000256" key="8">
    <source>
        <dbReference type="RuleBase" id="RU366044"/>
    </source>
</evidence>
<proteinExistence type="inferred from homology"/>
<dbReference type="InterPro" id="IPR008851">
    <property type="entry name" value="TFIIF-alpha"/>
</dbReference>
<dbReference type="PANTHER" id="PTHR13011:SF0">
    <property type="entry name" value="GENERAL TRANSCRIPTION FACTOR IIF SUBUNIT 1"/>
    <property type="match status" value="1"/>
</dbReference>
<protein>
    <recommendedName>
        <fullName evidence="8">Transcription initiation factor IIF subunit alpha</fullName>
    </recommendedName>
</protein>
<dbReference type="GO" id="GO:0001096">
    <property type="term" value="F:TFIIF-class transcription factor complex binding"/>
    <property type="evidence" value="ECO:0007669"/>
    <property type="project" value="TreeGrafter"/>
</dbReference>
<feature type="compositionally biased region" description="Polar residues" evidence="9">
    <location>
        <begin position="420"/>
        <end position="430"/>
    </location>
</feature>
<dbReference type="Proteomes" id="UP000014500">
    <property type="component" value="Unassembled WGS sequence"/>
</dbReference>
<feature type="region of interest" description="Disordered" evidence="9">
    <location>
        <begin position="217"/>
        <end position="495"/>
    </location>
</feature>
<evidence type="ECO:0000256" key="4">
    <source>
        <dbReference type="ARBA" id="ARBA00023125"/>
    </source>
</evidence>
<comment type="similarity">
    <text evidence="2 8">Belongs to the TFIIF alpha subunit family.</text>
</comment>
<sequence length="559" mass="63138">CSQVRKKKFSYSRWTTKLLRFAYIYSWIVILKKIKMSANASTITQEFAVRVPKNTKKRYNVMRFHGSSNIDVTKWSQVKMERENNMKDFKTDEDMPKFGAGSEYGREQREEARRKKYGITLKKYNTEDQPWILKPGGKAGKKFRGVKEGGIATNAAYYVFVKAPDGAFEAFPVEEWYNFTPVRTYKTLNAEEAEEEFGKRDTVYNYFTIMKKRLKNNEEEEKEEDGEKPKKKKGGKYGTGGGELKISDMDEWIQSSEEETDEEGATESANEAKKNAKKNPKGKKGKKKKNDSDEEAQESGDGDEEGREVDYISDESSSEEEGPEDSAKSLKGVEDEEAIRKMEDSDTDEENPEEKKENPDENKDEPSPANKAAKEKKDGKKRASSSESSSDTSDSDDFDNDTSFQSALFVSKSKRKEANGSRNSRSNTPTTDKKSGKSQKRKLASSSKNSDEQSTPPSKKSKSQTVAHGVLQSGSSSSSPTPSSRPIADLSGDGITEEAIRRYLMRKPMTTTEILQKLRNKKSNISRDQLVNTVAQVLKRLDPEKQTVKGKMYLSLKQI</sequence>
<dbReference type="InterPro" id="IPR036390">
    <property type="entry name" value="WH_DNA-bd_sf"/>
</dbReference>
<feature type="compositionally biased region" description="Basic and acidic residues" evidence="9">
    <location>
        <begin position="325"/>
        <end position="344"/>
    </location>
</feature>
<keyword evidence="5 8" id="KW-0804">Transcription</keyword>
<evidence type="ECO:0000313" key="11">
    <source>
        <dbReference type="Proteomes" id="UP000014500"/>
    </source>
</evidence>
<dbReference type="Pfam" id="PF05793">
    <property type="entry name" value="TFIIF_alpha"/>
    <property type="match status" value="1"/>
</dbReference>
<reference evidence="10" key="2">
    <citation type="submission" date="2015-02" db="UniProtKB">
        <authorList>
            <consortium name="EnsemblMetazoa"/>
        </authorList>
    </citation>
    <scope>IDENTIFICATION</scope>
</reference>